<name>A0A8S5RYQ1_9CAUD</name>
<reference evidence="1" key="1">
    <citation type="journal article" date="2021" name="Proc. Natl. Acad. Sci. U.S.A.">
        <title>A Catalog of Tens of Thousands of Viruses from Human Metagenomes Reveals Hidden Associations with Chronic Diseases.</title>
        <authorList>
            <person name="Tisza M.J."/>
            <person name="Buck C.B."/>
        </authorList>
    </citation>
    <scope>NUCLEOTIDE SEQUENCE</scope>
    <source>
        <strain evidence="1">CtNQV2</strain>
    </source>
</reference>
<protein>
    <submittedName>
        <fullName evidence="1">Uncharacterized protein</fullName>
    </submittedName>
</protein>
<accession>A0A8S5RYQ1</accession>
<dbReference type="EMBL" id="BK032510">
    <property type="protein sequence ID" value="DAF43900.1"/>
    <property type="molecule type" value="Genomic_DNA"/>
</dbReference>
<sequence>MDKQSLEDSILYFAKKYNKEYVYVNLFKTVPFPELVKLIIILMFDNEFDIYSSSDEEYHYYKTIFFYRQELNRVGYVKFE</sequence>
<proteinExistence type="predicted"/>
<evidence type="ECO:0000313" key="1">
    <source>
        <dbReference type="EMBL" id="DAF43900.1"/>
    </source>
</evidence>
<organism evidence="1">
    <name type="scientific">Myoviridae sp. ctNQV2</name>
    <dbReference type="NCBI Taxonomy" id="2827683"/>
    <lineage>
        <taxon>Viruses</taxon>
        <taxon>Duplodnaviria</taxon>
        <taxon>Heunggongvirae</taxon>
        <taxon>Uroviricota</taxon>
        <taxon>Caudoviricetes</taxon>
    </lineage>
</organism>